<evidence type="ECO:0000256" key="7">
    <source>
        <dbReference type="SAM" id="MobiDB-lite"/>
    </source>
</evidence>
<feature type="coiled-coil region" evidence="6">
    <location>
        <begin position="512"/>
        <end position="539"/>
    </location>
</feature>
<dbReference type="PANTHER" id="PTHR11988:SF55">
    <property type="entry name" value="BZIP DOMAIN-CONTAINING PROTEIN"/>
    <property type="match status" value="1"/>
</dbReference>
<evidence type="ECO:0000256" key="3">
    <source>
        <dbReference type="ARBA" id="ARBA00023125"/>
    </source>
</evidence>
<dbReference type="PANTHER" id="PTHR11988">
    <property type="entry name" value="THYROTROPH EMBRYONIC FACTOR RELATED"/>
    <property type="match status" value="1"/>
</dbReference>
<evidence type="ECO:0000256" key="5">
    <source>
        <dbReference type="ARBA" id="ARBA00023242"/>
    </source>
</evidence>
<keyword evidence="6" id="KW-0175">Coiled coil</keyword>
<feature type="domain" description="BZIP" evidence="8">
    <location>
        <begin position="466"/>
        <end position="529"/>
    </location>
</feature>
<dbReference type="GO" id="GO:0000981">
    <property type="term" value="F:DNA-binding transcription factor activity, RNA polymerase II-specific"/>
    <property type="evidence" value="ECO:0007669"/>
    <property type="project" value="TreeGrafter"/>
</dbReference>
<keyword evidence="10" id="KW-1185">Reference proteome</keyword>
<sequence length="573" mass="63876">MSSNGLWTTMENYHPLHSLHFPRDNAAQDEPLDFSQKSDSSEKDTTSPKTEEVQKNGHLADILSRGGYTSLEHLYLVRNASDLQIKRSSEQHSPSIHRTPDSLSRSVNSSPTTMVTAACQNRSRASPARSVNYSPVPLSAVYSHSRPAVVVSPPSSHASDLSSKSPDGKTSPLLSSPECKERLPNFGTVFPANGKGQKRFLEEEQSDNGEKRIPSPQETAEGHIRQSNKYNGSPSPNPVPQSAELLAMQQPALAQLLLSGRSTCQSSVPIDTKPVDTKLTKSVPHELPRVSITSPMMVRKANGSSPMQPNPLHSALMANSVPFQAGFSPPVVVEDPSKITSSLVPMPNPWEVYPTQSYDDKKSRTDRPFKKFGNEILSSCKPEVLASMVGVGGGRSAAFDKYIKFRSEYMDGRQDTADSTRAITSPESVHRSNQDSNDSEVGDSQQEQLRINQRRSGTKFPDQHKDPAYWERRRKNNEAAKRSRDARRRKEDALAMTAKELLEDKMRMTMHLSFQMKEMRKLEEENRFLKEREVALQNCLFHLERRCRECSKCSTGLLGDAEDSGRKQHCNTN</sequence>
<feature type="compositionally biased region" description="Basic and acidic residues" evidence="7">
    <location>
        <begin position="39"/>
        <end position="55"/>
    </location>
</feature>
<feature type="region of interest" description="Disordered" evidence="7">
    <location>
        <begin position="413"/>
        <end position="491"/>
    </location>
</feature>
<feature type="compositionally biased region" description="Polar residues" evidence="7">
    <location>
        <begin position="91"/>
        <end position="131"/>
    </location>
</feature>
<dbReference type="Proteomes" id="UP000827092">
    <property type="component" value="Unassembled WGS sequence"/>
</dbReference>
<protein>
    <recommendedName>
        <fullName evidence="8">BZIP domain-containing protein</fullName>
    </recommendedName>
</protein>
<comment type="subcellular location">
    <subcellularLocation>
        <location evidence="1">Nucleus</location>
    </subcellularLocation>
</comment>
<dbReference type="InterPro" id="IPR040223">
    <property type="entry name" value="PAR_bZIP"/>
</dbReference>
<organism evidence="9 10">
    <name type="scientific">Oedothorax gibbosus</name>
    <dbReference type="NCBI Taxonomy" id="931172"/>
    <lineage>
        <taxon>Eukaryota</taxon>
        <taxon>Metazoa</taxon>
        <taxon>Ecdysozoa</taxon>
        <taxon>Arthropoda</taxon>
        <taxon>Chelicerata</taxon>
        <taxon>Arachnida</taxon>
        <taxon>Araneae</taxon>
        <taxon>Araneomorphae</taxon>
        <taxon>Entelegynae</taxon>
        <taxon>Araneoidea</taxon>
        <taxon>Linyphiidae</taxon>
        <taxon>Erigoninae</taxon>
        <taxon>Oedothorax</taxon>
    </lineage>
</organism>
<evidence type="ECO:0000259" key="8">
    <source>
        <dbReference type="PROSITE" id="PS50217"/>
    </source>
</evidence>
<comment type="caution">
    <text evidence="9">The sequence shown here is derived from an EMBL/GenBank/DDBJ whole genome shotgun (WGS) entry which is preliminary data.</text>
</comment>
<evidence type="ECO:0000313" key="9">
    <source>
        <dbReference type="EMBL" id="KAG8175456.1"/>
    </source>
</evidence>
<evidence type="ECO:0000256" key="1">
    <source>
        <dbReference type="ARBA" id="ARBA00004123"/>
    </source>
</evidence>
<gene>
    <name evidence="9" type="ORF">JTE90_014835</name>
</gene>
<keyword evidence="2" id="KW-0805">Transcription regulation</keyword>
<evidence type="ECO:0000256" key="4">
    <source>
        <dbReference type="ARBA" id="ARBA00023163"/>
    </source>
</evidence>
<feature type="compositionally biased region" description="Polar residues" evidence="7">
    <location>
        <begin position="225"/>
        <end position="234"/>
    </location>
</feature>
<dbReference type="EMBL" id="JAFNEN010000997">
    <property type="protein sequence ID" value="KAG8175456.1"/>
    <property type="molecule type" value="Genomic_DNA"/>
</dbReference>
<dbReference type="SUPFAM" id="SSF57959">
    <property type="entry name" value="Leucine zipper domain"/>
    <property type="match status" value="1"/>
</dbReference>
<proteinExistence type="predicted"/>
<evidence type="ECO:0000256" key="6">
    <source>
        <dbReference type="SAM" id="Coils"/>
    </source>
</evidence>
<dbReference type="SMART" id="SM00338">
    <property type="entry name" value="BRLZ"/>
    <property type="match status" value="1"/>
</dbReference>
<accession>A0AAV6TVR9</accession>
<feature type="region of interest" description="Disordered" evidence="7">
    <location>
        <begin position="149"/>
        <end position="241"/>
    </location>
</feature>
<dbReference type="InterPro" id="IPR004827">
    <property type="entry name" value="bZIP"/>
</dbReference>
<evidence type="ECO:0000256" key="2">
    <source>
        <dbReference type="ARBA" id="ARBA00023015"/>
    </source>
</evidence>
<dbReference type="PROSITE" id="PS50217">
    <property type="entry name" value="BZIP"/>
    <property type="match status" value="1"/>
</dbReference>
<feature type="region of interest" description="Disordered" evidence="7">
    <location>
        <begin position="86"/>
        <end position="131"/>
    </location>
</feature>
<name>A0AAV6TVR9_9ARAC</name>
<keyword evidence="4" id="KW-0804">Transcription</keyword>
<keyword evidence="5" id="KW-0539">Nucleus</keyword>
<feature type="compositionally biased region" description="Basic and acidic residues" evidence="7">
    <location>
        <begin position="461"/>
        <end position="491"/>
    </location>
</feature>
<dbReference type="GO" id="GO:0005634">
    <property type="term" value="C:nucleus"/>
    <property type="evidence" value="ECO:0007669"/>
    <property type="project" value="UniProtKB-SubCell"/>
</dbReference>
<dbReference type="InterPro" id="IPR046347">
    <property type="entry name" value="bZIP_sf"/>
</dbReference>
<feature type="compositionally biased region" description="Polar residues" evidence="7">
    <location>
        <begin position="442"/>
        <end position="451"/>
    </location>
</feature>
<dbReference type="GO" id="GO:0000978">
    <property type="term" value="F:RNA polymerase II cis-regulatory region sequence-specific DNA binding"/>
    <property type="evidence" value="ECO:0007669"/>
    <property type="project" value="TreeGrafter"/>
</dbReference>
<feature type="region of interest" description="Disordered" evidence="7">
    <location>
        <begin position="19"/>
        <end position="63"/>
    </location>
</feature>
<dbReference type="CDD" id="cd14695">
    <property type="entry name" value="bZIP_HLF"/>
    <property type="match status" value="1"/>
</dbReference>
<feature type="compositionally biased region" description="Low complexity" evidence="7">
    <location>
        <begin position="149"/>
        <end position="165"/>
    </location>
</feature>
<keyword evidence="3" id="KW-0238">DNA-binding</keyword>
<dbReference type="Gene3D" id="1.20.5.170">
    <property type="match status" value="1"/>
</dbReference>
<dbReference type="Pfam" id="PF07716">
    <property type="entry name" value="bZIP_2"/>
    <property type="match status" value="1"/>
</dbReference>
<dbReference type="AlphaFoldDB" id="A0AAV6TVR9"/>
<evidence type="ECO:0000313" key="10">
    <source>
        <dbReference type="Proteomes" id="UP000827092"/>
    </source>
</evidence>
<reference evidence="9 10" key="1">
    <citation type="journal article" date="2022" name="Nat. Ecol. Evol.">
        <title>A masculinizing supergene underlies an exaggerated male reproductive morph in a spider.</title>
        <authorList>
            <person name="Hendrickx F."/>
            <person name="De Corte Z."/>
            <person name="Sonet G."/>
            <person name="Van Belleghem S.M."/>
            <person name="Kostlbacher S."/>
            <person name="Vangestel C."/>
        </authorList>
    </citation>
    <scope>NUCLEOTIDE SEQUENCE [LARGE SCALE GENOMIC DNA]</scope>
    <source>
        <tissue evidence="9">Whole body</tissue>
    </source>
</reference>